<feature type="transmembrane region" description="Helical" evidence="6">
    <location>
        <begin position="247"/>
        <end position="269"/>
    </location>
</feature>
<dbReference type="PANTHER" id="PTHR42829">
    <property type="entry name" value="NADH-UBIQUINONE OXIDOREDUCTASE CHAIN 5"/>
    <property type="match status" value="1"/>
</dbReference>
<evidence type="ECO:0000256" key="6">
    <source>
        <dbReference type="SAM" id="Phobius"/>
    </source>
</evidence>
<dbReference type="GO" id="GO:0003954">
    <property type="term" value="F:NADH dehydrogenase activity"/>
    <property type="evidence" value="ECO:0007669"/>
    <property type="project" value="TreeGrafter"/>
</dbReference>
<name>A0A2M7G2K5_9BACT</name>
<evidence type="ECO:0000256" key="5">
    <source>
        <dbReference type="RuleBase" id="RU000320"/>
    </source>
</evidence>
<feature type="transmembrane region" description="Helical" evidence="6">
    <location>
        <begin position="456"/>
        <end position="474"/>
    </location>
</feature>
<dbReference type="GO" id="GO:0042773">
    <property type="term" value="P:ATP synthesis coupled electron transport"/>
    <property type="evidence" value="ECO:0007669"/>
    <property type="project" value="InterPro"/>
</dbReference>
<feature type="transmembrane region" description="Helical" evidence="6">
    <location>
        <begin position="304"/>
        <end position="326"/>
    </location>
</feature>
<feature type="transmembrane region" description="Helical" evidence="6">
    <location>
        <begin position="426"/>
        <end position="444"/>
    </location>
</feature>
<feature type="transmembrane region" description="Helical" evidence="6">
    <location>
        <begin position="486"/>
        <end position="504"/>
    </location>
</feature>
<comment type="caution">
    <text evidence="9">The sequence shown here is derived from an EMBL/GenBank/DDBJ whole genome shotgun (WGS) entry which is preliminary data.</text>
</comment>
<proteinExistence type="predicted"/>
<dbReference type="Pfam" id="PF00662">
    <property type="entry name" value="Proton_antipo_N"/>
    <property type="match status" value="1"/>
</dbReference>
<evidence type="ECO:0000259" key="7">
    <source>
        <dbReference type="Pfam" id="PF00361"/>
    </source>
</evidence>
<feature type="transmembrane region" description="Helical" evidence="6">
    <location>
        <begin position="510"/>
        <end position="530"/>
    </location>
</feature>
<feature type="transmembrane region" description="Helical" evidence="6">
    <location>
        <begin position="6"/>
        <end position="26"/>
    </location>
</feature>
<evidence type="ECO:0000256" key="2">
    <source>
        <dbReference type="ARBA" id="ARBA00022692"/>
    </source>
</evidence>
<feature type="transmembrane region" description="Helical" evidence="6">
    <location>
        <begin position="275"/>
        <end position="292"/>
    </location>
</feature>
<evidence type="ECO:0000313" key="10">
    <source>
        <dbReference type="Proteomes" id="UP000231019"/>
    </source>
</evidence>
<feature type="transmembrane region" description="Helical" evidence="6">
    <location>
        <begin position="90"/>
        <end position="110"/>
    </location>
</feature>
<evidence type="ECO:0000256" key="3">
    <source>
        <dbReference type="ARBA" id="ARBA00022989"/>
    </source>
</evidence>
<keyword evidence="4 6" id="KW-0472">Membrane</keyword>
<dbReference type="PRINTS" id="PR01434">
    <property type="entry name" value="NADHDHGNASE5"/>
</dbReference>
<keyword evidence="2 5" id="KW-0812">Transmembrane</keyword>
<dbReference type="Proteomes" id="UP000231019">
    <property type="component" value="Unassembled WGS sequence"/>
</dbReference>
<dbReference type="Pfam" id="PF00361">
    <property type="entry name" value="Proton_antipo_M"/>
    <property type="match status" value="1"/>
</dbReference>
<dbReference type="InterPro" id="IPR003945">
    <property type="entry name" value="NU5C-like"/>
</dbReference>
<feature type="transmembrane region" description="Helical" evidence="6">
    <location>
        <begin position="174"/>
        <end position="194"/>
    </location>
</feature>
<reference evidence="9 10" key="1">
    <citation type="submission" date="2017-09" db="EMBL/GenBank/DDBJ databases">
        <title>Depth-based differentiation of microbial function through sediment-hosted aquifers and enrichment of novel symbionts in the deep terrestrial subsurface.</title>
        <authorList>
            <person name="Probst A.J."/>
            <person name="Ladd B."/>
            <person name="Jarett J.K."/>
            <person name="Geller-Mcgrath D.E."/>
            <person name="Sieber C.M."/>
            <person name="Emerson J.B."/>
            <person name="Anantharaman K."/>
            <person name="Thomas B.C."/>
            <person name="Malmstrom R."/>
            <person name="Stieglmeier M."/>
            <person name="Klingl A."/>
            <person name="Woyke T."/>
            <person name="Ryan C.M."/>
            <person name="Banfield J.F."/>
        </authorList>
    </citation>
    <scope>NUCLEOTIDE SEQUENCE [LARGE SCALE GENOMIC DNA]</scope>
    <source>
        <strain evidence="9">CG17_big_fil_post_rev_8_21_14_2_50_48_46</strain>
    </source>
</reference>
<feature type="domain" description="NADH-Ubiquinone oxidoreductase (complex I) chain 5 N-terminal" evidence="8">
    <location>
        <begin position="73"/>
        <end position="123"/>
    </location>
</feature>
<dbReference type="GO" id="GO:0016020">
    <property type="term" value="C:membrane"/>
    <property type="evidence" value="ECO:0007669"/>
    <property type="project" value="UniProtKB-SubCell"/>
</dbReference>
<evidence type="ECO:0000313" key="9">
    <source>
        <dbReference type="EMBL" id="PIW16047.1"/>
    </source>
</evidence>
<feature type="transmembrane region" description="Helical" evidence="6">
    <location>
        <begin position="38"/>
        <end position="62"/>
    </location>
</feature>
<evidence type="ECO:0000259" key="8">
    <source>
        <dbReference type="Pfam" id="PF00662"/>
    </source>
</evidence>
<protein>
    <recommendedName>
        <fullName evidence="11">NADH:quinone oxidoreductase/Mrp antiporter membrane subunit domain-containing protein</fullName>
    </recommendedName>
</protein>
<feature type="transmembrane region" description="Helical" evidence="6">
    <location>
        <begin position="551"/>
        <end position="575"/>
    </location>
</feature>
<keyword evidence="3 6" id="KW-1133">Transmembrane helix</keyword>
<dbReference type="GO" id="GO:0008137">
    <property type="term" value="F:NADH dehydrogenase (ubiquinone) activity"/>
    <property type="evidence" value="ECO:0007669"/>
    <property type="project" value="InterPro"/>
</dbReference>
<dbReference type="PANTHER" id="PTHR42829:SF2">
    <property type="entry name" value="NADH-UBIQUINONE OXIDOREDUCTASE CHAIN 5"/>
    <property type="match status" value="1"/>
</dbReference>
<evidence type="ECO:0000256" key="1">
    <source>
        <dbReference type="ARBA" id="ARBA00004127"/>
    </source>
</evidence>
<sequence>MSELLENSISIIILIPVFMFVFSVFTRIKNSTNYSKTLTYIAISAQVLLFIGAIAVALLTWMNGDRDMQLFSWFQHAKVVYSLNMHVDRYASILLLMGVFLSGVISRFSLNYLAHEEGYYKFFINFYLMQIALYTLILTSNFYFVLIAWELLGLSSVFLISYYQGMRKTVSNSLFVLGVYKFCDLFLILALLTFHHEQHGFLVDVHVHGVSSFFLVSLIIATMGKSAIFPFSKWVPRAMEGPTTSSAIFYGALSIHAGIILLMKFRHIFAAHPRMNALILGLGLITAVYAMLKSRIQTDAKSMLAYATVVQVGLIYMEFALGWYPIVILHTLSNALLKTYQFIRTPSNIHHYHHLEKLNYQKFDPHGVHFEFLLPKPARTWAYRMVYHNFGLTLIWQLMLQPLKDFQSQLNRLVEGFAQSLIQRKLLTNQVLVFTFGVLGVLGLVKMEGLHWIDPISLAGFLLIFALLFSVISLRHSSISHYLIKIKTSYFLVSSSAILFFGDLAHFDAVIYFVTNLLSLLILDYFIQYLSQRLDLSDIRSYLGIGNRFKYINMIAISILLLLTFTPGFASFVIFDVILEDISEKSQALMLLFLIANTLNVYSVFKFIFKIIFGESQRYLDEYPDFSRSERLKLATLILPMIAMGFLPFLIFH</sequence>
<gene>
    <name evidence="9" type="ORF">COW36_15150</name>
</gene>
<evidence type="ECO:0000256" key="4">
    <source>
        <dbReference type="ARBA" id="ARBA00023136"/>
    </source>
</evidence>
<dbReference type="AlphaFoldDB" id="A0A2M7G2K5"/>
<accession>A0A2M7G2K5</accession>
<dbReference type="InterPro" id="IPR001516">
    <property type="entry name" value="Proton_antipo_N"/>
</dbReference>
<feature type="transmembrane region" description="Helical" evidence="6">
    <location>
        <begin position="214"/>
        <end position="235"/>
    </location>
</feature>
<evidence type="ECO:0008006" key="11">
    <source>
        <dbReference type="Google" id="ProtNLM"/>
    </source>
</evidence>
<dbReference type="InterPro" id="IPR001750">
    <property type="entry name" value="ND/Mrp_TM"/>
</dbReference>
<feature type="transmembrane region" description="Helical" evidence="6">
    <location>
        <begin position="587"/>
        <end position="613"/>
    </location>
</feature>
<feature type="domain" description="NADH:quinone oxidoreductase/Mrp antiporter transmembrane" evidence="7">
    <location>
        <begin position="143"/>
        <end position="359"/>
    </location>
</feature>
<dbReference type="EMBL" id="PFFQ01000041">
    <property type="protein sequence ID" value="PIW16047.1"/>
    <property type="molecule type" value="Genomic_DNA"/>
</dbReference>
<feature type="transmembrane region" description="Helical" evidence="6">
    <location>
        <begin position="634"/>
        <end position="652"/>
    </location>
</feature>
<comment type="subcellular location">
    <subcellularLocation>
        <location evidence="1">Endomembrane system</location>
        <topology evidence="1">Multi-pass membrane protein</topology>
    </subcellularLocation>
    <subcellularLocation>
        <location evidence="5">Membrane</location>
        <topology evidence="5">Multi-pass membrane protein</topology>
    </subcellularLocation>
</comment>
<organism evidence="9 10">
    <name type="scientific">bacterium (Candidatus Blackallbacteria) CG17_big_fil_post_rev_8_21_14_2_50_48_46</name>
    <dbReference type="NCBI Taxonomy" id="2014261"/>
    <lineage>
        <taxon>Bacteria</taxon>
        <taxon>Candidatus Blackallbacteria</taxon>
    </lineage>
</organism>
<dbReference type="GO" id="GO:0012505">
    <property type="term" value="C:endomembrane system"/>
    <property type="evidence" value="ECO:0007669"/>
    <property type="project" value="UniProtKB-SubCell"/>
</dbReference>
<dbReference type="GO" id="GO:0015990">
    <property type="term" value="P:electron transport coupled proton transport"/>
    <property type="evidence" value="ECO:0007669"/>
    <property type="project" value="TreeGrafter"/>
</dbReference>